<dbReference type="GO" id="GO:0006352">
    <property type="term" value="P:DNA-templated transcription initiation"/>
    <property type="evidence" value="ECO:0007669"/>
    <property type="project" value="InterPro"/>
</dbReference>
<dbReference type="PROSITE" id="PS00716">
    <property type="entry name" value="SIGMA70_2"/>
    <property type="match status" value="1"/>
</dbReference>
<dbReference type="Gene3D" id="1.10.10.10">
    <property type="entry name" value="Winged helix-like DNA-binding domain superfamily/Winged helix DNA-binding domain"/>
    <property type="match status" value="1"/>
</dbReference>
<dbReference type="InterPro" id="IPR014284">
    <property type="entry name" value="RNA_pol_sigma-70_dom"/>
</dbReference>
<name>A0A1F4XU30_9BACT</name>
<sequence>MADSVKDIRVEVKVRNNLILAKMEERGINSVAELCRLMRMYNKQGKVGELINMKRAARNEGGEWIPMTLVLAEFFQCLPEDLFSELQQEVALEKNRSHAELAFTEISQLSARNHGQVTPEITLQASQLRATITQALSGLKPREERILRMRFGFDDGVEKTLEEISVQLGVSRDRIRQIEVLALRKLKHPARSRRILAATGSHRESRSWGDTEVADFDPDPLDAL</sequence>
<dbReference type="InterPro" id="IPR007630">
    <property type="entry name" value="RNA_pol_sigma70_r4"/>
</dbReference>
<dbReference type="InterPro" id="IPR036388">
    <property type="entry name" value="WH-like_DNA-bd_sf"/>
</dbReference>
<dbReference type="PANTHER" id="PTHR30603">
    <property type="entry name" value="RNA POLYMERASE SIGMA FACTOR RPO"/>
    <property type="match status" value="1"/>
</dbReference>
<dbReference type="InterPro" id="IPR050239">
    <property type="entry name" value="Sigma-70_RNA_pol_init_factors"/>
</dbReference>
<dbReference type="SUPFAM" id="SSF88659">
    <property type="entry name" value="Sigma3 and sigma4 domains of RNA polymerase sigma factors"/>
    <property type="match status" value="1"/>
</dbReference>
<dbReference type="InterPro" id="IPR013324">
    <property type="entry name" value="RNA_pol_sigma_r3/r4-like"/>
</dbReference>
<feature type="domain" description="RNA polymerase sigma-70" evidence="1">
    <location>
        <begin position="160"/>
        <end position="186"/>
    </location>
</feature>
<dbReference type="EMBL" id="MEWW01000003">
    <property type="protein sequence ID" value="OGC85144.1"/>
    <property type="molecule type" value="Genomic_DNA"/>
</dbReference>
<dbReference type="InterPro" id="IPR000943">
    <property type="entry name" value="RNA_pol_sigma70"/>
</dbReference>
<dbReference type="AlphaFoldDB" id="A0A1F4XU30"/>
<dbReference type="PRINTS" id="PR00046">
    <property type="entry name" value="SIGMA70FCT"/>
</dbReference>
<dbReference type="PANTHER" id="PTHR30603:SF47">
    <property type="entry name" value="RNA POLYMERASE SIGMA FACTOR SIGD, CHLOROPLASTIC"/>
    <property type="match status" value="1"/>
</dbReference>
<dbReference type="NCBIfam" id="TIGR02937">
    <property type="entry name" value="sigma70-ECF"/>
    <property type="match status" value="1"/>
</dbReference>
<dbReference type="Proteomes" id="UP000178091">
    <property type="component" value="Unassembled WGS sequence"/>
</dbReference>
<evidence type="ECO:0000313" key="3">
    <source>
        <dbReference type="Proteomes" id="UP000178091"/>
    </source>
</evidence>
<evidence type="ECO:0000259" key="1">
    <source>
        <dbReference type="PROSITE" id="PS00716"/>
    </source>
</evidence>
<dbReference type="Pfam" id="PF04545">
    <property type="entry name" value="Sigma70_r4"/>
    <property type="match status" value="1"/>
</dbReference>
<evidence type="ECO:0000313" key="2">
    <source>
        <dbReference type="EMBL" id="OGC85144.1"/>
    </source>
</evidence>
<gene>
    <name evidence="2" type="ORF">A3F55_01845</name>
</gene>
<protein>
    <recommendedName>
        <fullName evidence="1">RNA polymerase sigma-70 domain-containing protein</fullName>
    </recommendedName>
</protein>
<dbReference type="GO" id="GO:0003700">
    <property type="term" value="F:DNA-binding transcription factor activity"/>
    <property type="evidence" value="ECO:0007669"/>
    <property type="project" value="InterPro"/>
</dbReference>
<proteinExistence type="predicted"/>
<organism evidence="2 3">
    <name type="scientific">Candidatus Adlerbacteria bacterium RIFCSPHIGHO2_12_FULL_53_18</name>
    <dbReference type="NCBI Taxonomy" id="1797242"/>
    <lineage>
        <taxon>Bacteria</taxon>
        <taxon>Candidatus Adleribacteriota</taxon>
    </lineage>
</organism>
<dbReference type="CDD" id="cd06171">
    <property type="entry name" value="Sigma70_r4"/>
    <property type="match status" value="1"/>
</dbReference>
<reference evidence="2 3" key="1">
    <citation type="journal article" date="2016" name="Nat. Commun.">
        <title>Thousands of microbial genomes shed light on interconnected biogeochemical processes in an aquifer system.</title>
        <authorList>
            <person name="Anantharaman K."/>
            <person name="Brown C.T."/>
            <person name="Hug L.A."/>
            <person name="Sharon I."/>
            <person name="Castelle C.J."/>
            <person name="Probst A.J."/>
            <person name="Thomas B.C."/>
            <person name="Singh A."/>
            <person name="Wilkins M.J."/>
            <person name="Karaoz U."/>
            <person name="Brodie E.L."/>
            <person name="Williams K.H."/>
            <person name="Hubbard S.S."/>
            <person name="Banfield J.F."/>
        </authorList>
    </citation>
    <scope>NUCLEOTIDE SEQUENCE [LARGE SCALE GENOMIC DNA]</scope>
</reference>
<accession>A0A1F4XU30</accession>
<comment type="caution">
    <text evidence="2">The sequence shown here is derived from an EMBL/GenBank/DDBJ whole genome shotgun (WGS) entry which is preliminary data.</text>
</comment>